<name>A0A1Q5Q8N8_TALAT</name>
<dbReference type="EMBL" id="LFMY01000005">
    <property type="protein sequence ID" value="OKL60496.1"/>
    <property type="molecule type" value="Genomic_DNA"/>
</dbReference>
<dbReference type="RefSeq" id="XP_020120617.1">
    <property type="nucleotide sequence ID" value="XM_020266645.1"/>
</dbReference>
<accession>A0A1Q5Q8N8</accession>
<comment type="caution">
    <text evidence="1">The sequence shown here is derived from an EMBL/GenBank/DDBJ whole genome shotgun (WGS) entry which is preliminary data.</text>
</comment>
<proteinExistence type="predicted"/>
<evidence type="ECO:0000313" key="1">
    <source>
        <dbReference type="EMBL" id="OKL60496.1"/>
    </source>
</evidence>
<reference evidence="1 2" key="1">
    <citation type="submission" date="2015-06" db="EMBL/GenBank/DDBJ databases">
        <title>Talaromyces atroroseus IBT 11181 draft genome.</title>
        <authorList>
            <person name="Rasmussen K.B."/>
            <person name="Rasmussen S."/>
            <person name="Petersen B."/>
            <person name="Sicheritz-Ponten T."/>
            <person name="Mortensen U.H."/>
            <person name="Thrane U."/>
        </authorList>
    </citation>
    <scope>NUCLEOTIDE SEQUENCE [LARGE SCALE GENOMIC DNA]</scope>
    <source>
        <strain evidence="1 2">IBT 11181</strain>
    </source>
</reference>
<keyword evidence="2" id="KW-1185">Reference proteome</keyword>
<protein>
    <submittedName>
        <fullName evidence="1">Uncharacterized protein</fullName>
    </submittedName>
</protein>
<dbReference type="Proteomes" id="UP000214365">
    <property type="component" value="Unassembled WGS sequence"/>
</dbReference>
<gene>
    <name evidence="1" type="ORF">UA08_04334</name>
</gene>
<dbReference type="AlphaFoldDB" id="A0A1Q5Q8N8"/>
<evidence type="ECO:0000313" key="2">
    <source>
        <dbReference type="Proteomes" id="UP000214365"/>
    </source>
</evidence>
<sequence length="83" mass="9214">MAVIQQIKSWLRSLATHVYKEIEEDASGDEGLELLEGGRDVTIGRVAAGQDPSRYCHIATAEMAYARDEECGQTPIQNQYIES</sequence>
<dbReference type="GeneID" id="31004089"/>
<organism evidence="1 2">
    <name type="scientific">Talaromyces atroroseus</name>
    <dbReference type="NCBI Taxonomy" id="1441469"/>
    <lineage>
        <taxon>Eukaryota</taxon>
        <taxon>Fungi</taxon>
        <taxon>Dikarya</taxon>
        <taxon>Ascomycota</taxon>
        <taxon>Pezizomycotina</taxon>
        <taxon>Eurotiomycetes</taxon>
        <taxon>Eurotiomycetidae</taxon>
        <taxon>Eurotiales</taxon>
        <taxon>Trichocomaceae</taxon>
        <taxon>Talaromyces</taxon>
        <taxon>Talaromyces sect. Trachyspermi</taxon>
    </lineage>
</organism>